<comment type="caution">
    <text evidence="2">The sequence shown here is derived from an EMBL/GenBank/DDBJ whole genome shotgun (WGS) entry which is preliminary data.</text>
</comment>
<reference evidence="2 3" key="1">
    <citation type="submission" date="2015-10" db="EMBL/GenBank/DDBJ databases">
        <title>Metagenome-Assembled Genomes uncover a global brackish microbiome.</title>
        <authorList>
            <person name="Hugerth L.W."/>
            <person name="Larsson J."/>
            <person name="Alneberg J."/>
            <person name="Lindh M.V."/>
            <person name="Legrand C."/>
            <person name="Pinhassi J."/>
            <person name="Andersson A.F."/>
        </authorList>
    </citation>
    <scope>NUCLEOTIDE SEQUENCE [LARGE SCALE GENOMIC DNA]</scope>
    <source>
        <strain evidence="2">BACL9 MAG-120924-bin69</strain>
    </source>
</reference>
<protein>
    <submittedName>
        <fullName evidence="2">Uncharacterized protein</fullName>
    </submittedName>
</protein>
<feature type="region of interest" description="Disordered" evidence="1">
    <location>
        <begin position="25"/>
        <end position="52"/>
    </location>
</feature>
<evidence type="ECO:0000313" key="3">
    <source>
        <dbReference type="Proteomes" id="UP000051220"/>
    </source>
</evidence>
<gene>
    <name evidence="2" type="ORF">ABS33_07180</name>
</gene>
<dbReference type="Proteomes" id="UP000051220">
    <property type="component" value="Unassembled WGS sequence"/>
</dbReference>
<dbReference type="AlphaFoldDB" id="A0A0R2X7S4"/>
<dbReference type="EMBL" id="LIDN01000314">
    <property type="protein sequence ID" value="KRP32112.1"/>
    <property type="molecule type" value="Genomic_DNA"/>
</dbReference>
<evidence type="ECO:0000313" key="2">
    <source>
        <dbReference type="EMBL" id="KRP32112.1"/>
    </source>
</evidence>
<organism evidence="2 3">
    <name type="scientific">Verrucomicrobia subdivision 6 bacterium BACL9 MAG-120924-bin69</name>
    <dbReference type="NCBI Taxonomy" id="1655635"/>
    <lineage>
        <taxon>Bacteria</taxon>
        <taxon>Pseudomonadati</taxon>
        <taxon>Verrucomicrobiota</taxon>
        <taxon>Verrucomicrobiia</taxon>
        <taxon>Verrucomicrobiales</taxon>
        <taxon>Verrucomicrobia subdivision 6</taxon>
    </lineage>
</organism>
<accession>A0A0R2X7S4</accession>
<name>A0A0R2X7S4_9BACT</name>
<evidence type="ECO:0000256" key="1">
    <source>
        <dbReference type="SAM" id="MobiDB-lite"/>
    </source>
</evidence>
<proteinExistence type="predicted"/>
<sequence>MLRAERGGGARLKWIAYRKVKKAGKYGKRNKAPTESGRVRDRDETGGPATLSLGRLAKLRRV</sequence>